<comment type="function">
    <text evidence="10">Involved in lipopolysaccharide (LPS) biosynthesis. Catalyzes the transfer of 3-deoxy-D-manno-octulosonate (Kdo) residue(s) from CMP-Kdo to lipid IV(A), the tetraacyldisaccharide-1,4'-bisphosphate precursor of lipid A.</text>
</comment>
<sequence>MPSLQVVKFYQHLSRYLYSLIWLLILPILLIKWIFNCILHDRGVAKEYLSRFGIYLKPVDKNGFWIHCASVGEVVAAQQLIERLLQKYPAVAVTVTTNTMTGRKRVAELFTKRVNHCYLPYDFPLFVNALLAKLQPRMLLITEMELWPNLCHGCWKKGIPFFVINARMSEKSTLTYQKLSWLMQPLLNKLSGVCAQGERDYQNYRQLGLHDSRLCLSNNIKFDLHISDSELELADTFFQNLNLEGRILLVAGSTHEPEEQVMLDAYLKLAKSFPNLLLVIVPRHPQRFEFVNALLTKQKLNFIRISQTEACNSNTQVILADQMGILRSLYALASVAFVGGSIALRGGHNALEPAALGVPILMGKSIYNNPQICEDLAQVGALSFIDNSQKIVECGETLLSDPALHQAAAKAGLTVIAQNRGALERTLSFLQL</sequence>
<keyword evidence="10" id="KW-0812">Transmembrane</keyword>
<evidence type="ECO:0000256" key="9">
    <source>
        <dbReference type="PIRSR" id="PIRSR639901-2"/>
    </source>
</evidence>
<dbReference type="GO" id="GO:0009244">
    <property type="term" value="P:lipopolysaccharide core region biosynthetic process"/>
    <property type="evidence" value="ECO:0007669"/>
    <property type="project" value="UniProtKB-UniRule"/>
</dbReference>
<keyword evidence="13" id="KW-1185">Reference proteome</keyword>
<dbReference type="Gene3D" id="3.40.50.11720">
    <property type="entry name" value="3-Deoxy-D-manno-octulosonic-acid transferase, N-terminal domain"/>
    <property type="match status" value="1"/>
</dbReference>
<evidence type="ECO:0000256" key="7">
    <source>
        <dbReference type="ARBA" id="ARBA00049183"/>
    </source>
</evidence>
<dbReference type="GO" id="GO:0009245">
    <property type="term" value="P:lipid A biosynthetic process"/>
    <property type="evidence" value="ECO:0007669"/>
    <property type="project" value="TreeGrafter"/>
</dbReference>
<protein>
    <recommendedName>
        <fullName evidence="4 10">3-deoxy-D-manno-octulosonic acid transferase</fullName>
        <shortName evidence="10">Kdo transferase</shortName>
        <ecNumber evidence="3 10">2.4.99.12</ecNumber>
    </recommendedName>
    <alternativeName>
        <fullName evidence="6 10">Lipid IV(A) 3-deoxy-D-manno-octulosonic acid transferase</fullName>
    </alternativeName>
</protein>
<keyword evidence="5 10" id="KW-0808">Transferase</keyword>
<evidence type="ECO:0000256" key="3">
    <source>
        <dbReference type="ARBA" id="ARBA00012621"/>
    </source>
</evidence>
<evidence type="ECO:0000256" key="8">
    <source>
        <dbReference type="PIRSR" id="PIRSR639901-1"/>
    </source>
</evidence>
<dbReference type="FunFam" id="3.40.50.2000:FF:000032">
    <property type="entry name" value="3-deoxy-D-manno-octulosonic acid transferase"/>
    <property type="match status" value="1"/>
</dbReference>
<feature type="site" description="Transition state stabilizer" evidence="9">
    <location>
        <position position="221"/>
    </location>
</feature>
<feature type="domain" description="3-deoxy-D-manno-octulosonic-acid transferase N-terminal" evidence="11">
    <location>
        <begin position="49"/>
        <end position="223"/>
    </location>
</feature>
<accession>A0A136A3I5</accession>
<evidence type="ECO:0000256" key="6">
    <source>
        <dbReference type="ARBA" id="ARBA00031445"/>
    </source>
</evidence>
<evidence type="ECO:0000256" key="10">
    <source>
        <dbReference type="RuleBase" id="RU365103"/>
    </source>
</evidence>
<organism evidence="12 13">
    <name type="scientific">Paraglaciecola hydrolytica</name>
    <dbReference type="NCBI Taxonomy" id="1799789"/>
    <lineage>
        <taxon>Bacteria</taxon>
        <taxon>Pseudomonadati</taxon>
        <taxon>Pseudomonadota</taxon>
        <taxon>Gammaproteobacteria</taxon>
        <taxon>Alteromonadales</taxon>
        <taxon>Alteromonadaceae</taxon>
        <taxon>Paraglaciecola</taxon>
    </lineage>
</organism>
<evidence type="ECO:0000259" key="11">
    <source>
        <dbReference type="Pfam" id="PF04413"/>
    </source>
</evidence>
<dbReference type="PANTHER" id="PTHR42755">
    <property type="entry name" value="3-DEOXY-MANNO-OCTULOSONATE CYTIDYLYLTRANSFERASE"/>
    <property type="match status" value="1"/>
</dbReference>
<gene>
    <name evidence="12" type="ORF">AX660_07135</name>
</gene>
<comment type="subcellular location">
    <subcellularLocation>
        <location evidence="10">Cell membrane</location>
    </subcellularLocation>
</comment>
<dbReference type="InterPro" id="IPR007507">
    <property type="entry name" value="Glycos_transf_N"/>
</dbReference>
<dbReference type="Pfam" id="PF04413">
    <property type="entry name" value="Glycos_transf_N"/>
    <property type="match status" value="1"/>
</dbReference>
<dbReference type="GO" id="GO:0005886">
    <property type="term" value="C:plasma membrane"/>
    <property type="evidence" value="ECO:0007669"/>
    <property type="project" value="UniProtKB-SubCell"/>
</dbReference>
<dbReference type="GO" id="GO:0043842">
    <property type="term" value="F:Kdo transferase activity"/>
    <property type="evidence" value="ECO:0007669"/>
    <property type="project" value="UniProtKB-EC"/>
</dbReference>
<feature type="active site" description="Proton acceptor" evidence="8">
    <location>
        <position position="73"/>
    </location>
</feature>
<evidence type="ECO:0000256" key="5">
    <source>
        <dbReference type="ARBA" id="ARBA00022679"/>
    </source>
</evidence>
<dbReference type="Gene3D" id="3.40.50.2000">
    <property type="entry name" value="Glycogen Phosphorylase B"/>
    <property type="match status" value="1"/>
</dbReference>
<evidence type="ECO:0000313" key="13">
    <source>
        <dbReference type="Proteomes" id="UP000070299"/>
    </source>
</evidence>
<dbReference type="OrthoDB" id="9789797at2"/>
<dbReference type="PANTHER" id="PTHR42755:SF1">
    <property type="entry name" value="3-DEOXY-D-MANNO-OCTULOSONIC ACID TRANSFERASE, MITOCHONDRIAL-RELATED"/>
    <property type="match status" value="1"/>
</dbReference>
<keyword evidence="10" id="KW-0448">Lipopolysaccharide biosynthesis</keyword>
<keyword evidence="10" id="KW-0472">Membrane</keyword>
<comment type="similarity">
    <text evidence="2">Belongs to the glycosyltransferase group 1 family. Glycosyltransferase 30 subfamily.</text>
</comment>
<feature type="site" description="Transition state stabilizer" evidence="9">
    <location>
        <position position="143"/>
    </location>
</feature>
<dbReference type="SUPFAM" id="SSF53756">
    <property type="entry name" value="UDP-Glycosyltransferase/glycogen phosphorylase"/>
    <property type="match status" value="1"/>
</dbReference>
<evidence type="ECO:0000256" key="1">
    <source>
        <dbReference type="ARBA" id="ARBA00004713"/>
    </source>
</evidence>
<comment type="catalytic activity">
    <reaction evidence="7 10">
        <text>lipid IVA (E. coli) + CMP-3-deoxy-beta-D-manno-octulosonate = alpha-Kdo-(2-&gt;6)-lipid IVA (E. coli) + CMP + H(+)</text>
        <dbReference type="Rhea" id="RHEA:28066"/>
        <dbReference type="ChEBI" id="CHEBI:15378"/>
        <dbReference type="ChEBI" id="CHEBI:58603"/>
        <dbReference type="ChEBI" id="CHEBI:60364"/>
        <dbReference type="ChEBI" id="CHEBI:60377"/>
        <dbReference type="ChEBI" id="CHEBI:85987"/>
        <dbReference type="EC" id="2.4.99.12"/>
    </reaction>
</comment>
<dbReference type="Proteomes" id="UP000070299">
    <property type="component" value="Unassembled WGS sequence"/>
</dbReference>
<dbReference type="AlphaFoldDB" id="A0A136A3I5"/>
<dbReference type="UniPathway" id="UPA00958"/>
<evidence type="ECO:0000256" key="2">
    <source>
        <dbReference type="ARBA" id="ARBA00006380"/>
    </source>
</evidence>
<proteinExistence type="inferred from homology"/>
<evidence type="ECO:0000313" key="12">
    <source>
        <dbReference type="EMBL" id="KXI29798.1"/>
    </source>
</evidence>
<keyword evidence="10" id="KW-1003">Cell membrane</keyword>
<dbReference type="EC" id="2.4.99.12" evidence="3 10"/>
<feature type="transmembrane region" description="Helical" evidence="10">
    <location>
        <begin position="16"/>
        <end position="35"/>
    </location>
</feature>
<keyword evidence="10" id="KW-1133">Transmembrane helix</keyword>
<dbReference type="EMBL" id="LSNE01000003">
    <property type="protein sequence ID" value="KXI29798.1"/>
    <property type="molecule type" value="Genomic_DNA"/>
</dbReference>
<dbReference type="InterPro" id="IPR038107">
    <property type="entry name" value="Glycos_transf_N_sf"/>
</dbReference>
<evidence type="ECO:0000256" key="4">
    <source>
        <dbReference type="ARBA" id="ARBA00019077"/>
    </source>
</evidence>
<dbReference type="InterPro" id="IPR039901">
    <property type="entry name" value="Kdotransferase"/>
</dbReference>
<comment type="caution">
    <text evidence="12">The sequence shown here is derived from an EMBL/GenBank/DDBJ whole genome shotgun (WGS) entry which is preliminary data.</text>
</comment>
<reference evidence="13" key="1">
    <citation type="submission" date="2016-02" db="EMBL/GenBank/DDBJ databases">
        <authorList>
            <person name="Schultz-Johansen M."/>
            <person name="Glaring M.A."/>
            <person name="Bech P.K."/>
            <person name="Stougaard P."/>
        </authorList>
    </citation>
    <scope>NUCLEOTIDE SEQUENCE [LARGE SCALE GENOMIC DNA]</scope>
    <source>
        <strain evidence="13">S66</strain>
    </source>
</reference>
<name>A0A136A3I5_9ALTE</name>
<comment type="pathway">
    <text evidence="1 10">Bacterial outer membrane biogenesis; LPS core biosynthesis.</text>
</comment>
<dbReference type="STRING" id="1799789.AX660_07135"/>